<dbReference type="SMART" id="SM00856">
    <property type="entry name" value="PMEI"/>
    <property type="match status" value="1"/>
</dbReference>
<keyword evidence="1 3" id="KW-0732">Signal</keyword>
<dbReference type="FunFam" id="1.20.140.40:FF:000003">
    <property type="entry name" value="Invertase/pectin methylesterase inhibitor family protein"/>
    <property type="match status" value="1"/>
</dbReference>
<sequence>MRVPLLPFVLIVAVVATTVSLVPAVCNGQEAATAGEEHGGSIKPLSLDGYGPLEKAAKKPKEQTLNAQASPAVPADTYDQKPDKYVASSLVPAKEEEETPAEVKKEKKEKSDYLDESTSSKKEKKEKSDDSDVSTSSKKKKKKAKTDDSDEDASLTKKEKKEKKHKKHKSDDDDLDSTSPKKHKKEKSIDSDASSYLQKEEEKSGGDSDEATSLKKHKKEKKNKKKKEEKSGENADEDDAAPVDVSTDGQYVSPSSKEEKSDEDDAMPVDVSTTTGQYVSSPKSKGGERQVSTPTDAYTSPDELPPAAKSSTTSDAYAPPKQQVVSSSSSSSQPIAGGSPDELPPAAKSSATADPYLSSKHQVVSSQPMAGGAPDEVPPNVAANGQPNLPAAGNKPKLSMGTLSGMIKKPIAKFLSPVIKSVCAKTEYPVDCEASIGGLPGAASAAATDSVGVLKLAMEAVRQKVIVAMNAATDRMNAPGVDGTTKDALDSCTSSYSDIKTSLDSVDDALKRGDVDTAHTNLDSVETDLTTCDDGFQEHGIPSVMTDHDQELQKLASNLLSIGAAIHR</sequence>
<feature type="domain" description="Pectinesterase inhibitor" evidence="4">
    <location>
        <begin position="414"/>
        <end position="562"/>
    </location>
</feature>
<feature type="compositionally biased region" description="Polar residues" evidence="2">
    <location>
        <begin position="271"/>
        <end position="283"/>
    </location>
</feature>
<feature type="compositionally biased region" description="Low complexity" evidence="2">
    <location>
        <begin position="322"/>
        <end position="333"/>
    </location>
</feature>
<feature type="compositionally biased region" description="Polar residues" evidence="2">
    <location>
        <begin position="359"/>
        <end position="368"/>
    </location>
</feature>
<dbReference type="CDD" id="cd15800">
    <property type="entry name" value="PMEI-like_2"/>
    <property type="match status" value="1"/>
</dbReference>
<evidence type="ECO:0000256" key="2">
    <source>
        <dbReference type="SAM" id="MobiDB-lite"/>
    </source>
</evidence>
<proteinExistence type="predicted"/>
<keyword evidence="6" id="KW-1185">Reference proteome</keyword>
<accession>C5Y7W6</accession>
<reference evidence="6" key="2">
    <citation type="journal article" date="2018" name="Plant J.">
        <title>The Sorghum bicolor reference genome: improved assembly, gene annotations, a transcriptome atlas, and signatures of genome organization.</title>
        <authorList>
            <person name="McCormick R.F."/>
            <person name="Truong S.K."/>
            <person name="Sreedasyam A."/>
            <person name="Jenkins J."/>
            <person name="Shu S."/>
            <person name="Sims D."/>
            <person name="Kennedy M."/>
            <person name="Amirebrahimi M."/>
            <person name="Weers B.D."/>
            <person name="McKinley B."/>
            <person name="Mattison A."/>
            <person name="Morishige D.T."/>
            <person name="Grimwood J."/>
            <person name="Schmutz J."/>
            <person name="Mullet J.E."/>
        </authorList>
    </citation>
    <scope>NUCLEOTIDE SEQUENCE [LARGE SCALE GENOMIC DNA]</scope>
    <source>
        <strain evidence="6">cv. BTx623</strain>
    </source>
</reference>
<dbReference type="AlphaFoldDB" id="C5Y7W6"/>
<evidence type="ECO:0000313" key="5">
    <source>
        <dbReference type="EMBL" id="EES10240.1"/>
    </source>
</evidence>
<dbReference type="Gramene" id="EES10240">
    <property type="protein sequence ID" value="EES10240"/>
    <property type="gene ID" value="SORBI_3005G212900"/>
</dbReference>
<dbReference type="PANTHER" id="PTHR31080:SF68">
    <property type="entry name" value="PLANT INVERTASE_PECTIN METHYLESTERASE INHIBITOR SUPERFAMILY PROTEIN"/>
    <property type="match status" value="1"/>
</dbReference>
<feature type="signal peptide" evidence="3">
    <location>
        <begin position="1"/>
        <end position="24"/>
    </location>
</feature>
<protein>
    <recommendedName>
        <fullName evidence="4">Pectinesterase inhibitor domain-containing protein</fullName>
    </recommendedName>
</protein>
<dbReference type="GO" id="GO:0009827">
    <property type="term" value="P:plant-type cell wall modification"/>
    <property type="evidence" value="ECO:0000318"/>
    <property type="project" value="GO_Central"/>
</dbReference>
<dbReference type="OMA" id="EHEKTYT"/>
<dbReference type="GO" id="GO:0004857">
    <property type="term" value="F:enzyme inhibitor activity"/>
    <property type="evidence" value="ECO:0000318"/>
    <property type="project" value="GO_Central"/>
</dbReference>
<evidence type="ECO:0000256" key="1">
    <source>
        <dbReference type="ARBA" id="ARBA00022729"/>
    </source>
</evidence>
<organism evidence="5 6">
    <name type="scientific">Sorghum bicolor</name>
    <name type="common">Sorghum</name>
    <name type="synonym">Sorghum vulgare</name>
    <dbReference type="NCBI Taxonomy" id="4558"/>
    <lineage>
        <taxon>Eukaryota</taxon>
        <taxon>Viridiplantae</taxon>
        <taxon>Streptophyta</taxon>
        <taxon>Embryophyta</taxon>
        <taxon>Tracheophyta</taxon>
        <taxon>Spermatophyta</taxon>
        <taxon>Magnoliopsida</taxon>
        <taxon>Liliopsida</taxon>
        <taxon>Poales</taxon>
        <taxon>Poaceae</taxon>
        <taxon>PACMAD clade</taxon>
        <taxon>Panicoideae</taxon>
        <taxon>Andropogonodae</taxon>
        <taxon>Andropogoneae</taxon>
        <taxon>Sorghinae</taxon>
        <taxon>Sorghum</taxon>
    </lineage>
</organism>
<feature type="chain" id="PRO_5005668451" description="Pectinesterase inhibitor domain-containing protein" evidence="3">
    <location>
        <begin position="25"/>
        <end position="568"/>
    </location>
</feature>
<evidence type="ECO:0000259" key="4">
    <source>
        <dbReference type="SMART" id="SM00856"/>
    </source>
</evidence>
<feature type="region of interest" description="Disordered" evidence="2">
    <location>
        <begin position="35"/>
        <end position="396"/>
    </location>
</feature>
<dbReference type="Pfam" id="PF04043">
    <property type="entry name" value="PMEI"/>
    <property type="match status" value="1"/>
</dbReference>
<name>C5Y7W6_SORBI</name>
<dbReference type="NCBIfam" id="TIGR01614">
    <property type="entry name" value="PME_inhib"/>
    <property type="match status" value="1"/>
</dbReference>
<dbReference type="InterPro" id="IPR051955">
    <property type="entry name" value="PME_Inhibitor"/>
</dbReference>
<dbReference type="InterPro" id="IPR035513">
    <property type="entry name" value="Invertase/methylesterase_inhib"/>
</dbReference>
<dbReference type="OrthoDB" id="770764at2759"/>
<feature type="compositionally biased region" description="Basic and acidic residues" evidence="2">
    <location>
        <begin position="101"/>
        <end position="130"/>
    </location>
</feature>
<evidence type="ECO:0000256" key="3">
    <source>
        <dbReference type="SAM" id="SignalP"/>
    </source>
</evidence>
<evidence type="ECO:0000313" key="6">
    <source>
        <dbReference type="Proteomes" id="UP000000768"/>
    </source>
</evidence>
<dbReference type="Gene3D" id="1.20.140.40">
    <property type="entry name" value="Invertase/pectin methylesterase inhibitor family protein"/>
    <property type="match status" value="1"/>
</dbReference>
<dbReference type="Proteomes" id="UP000000768">
    <property type="component" value="Chromosome 5"/>
</dbReference>
<dbReference type="HOGENOM" id="CLU_480137_0_0_1"/>
<dbReference type="InParanoid" id="C5Y7W6"/>
<dbReference type="SUPFAM" id="SSF101148">
    <property type="entry name" value="Plant invertase/pectin methylesterase inhibitor"/>
    <property type="match status" value="1"/>
</dbReference>
<dbReference type="EMBL" id="CM000764">
    <property type="protein sequence ID" value="EES10240.1"/>
    <property type="molecule type" value="Genomic_DNA"/>
</dbReference>
<reference evidence="5 6" key="1">
    <citation type="journal article" date="2009" name="Nature">
        <title>The Sorghum bicolor genome and the diversification of grasses.</title>
        <authorList>
            <person name="Paterson A.H."/>
            <person name="Bowers J.E."/>
            <person name="Bruggmann R."/>
            <person name="Dubchak I."/>
            <person name="Grimwood J."/>
            <person name="Gundlach H."/>
            <person name="Haberer G."/>
            <person name="Hellsten U."/>
            <person name="Mitros T."/>
            <person name="Poliakov A."/>
            <person name="Schmutz J."/>
            <person name="Spannagl M."/>
            <person name="Tang H."/>
            <person name="Wang X."/>
            <person name="Wicker T."/>
            <person name="Bharti A.K."/>
            <person name="Chapman J."/>
            <person name="Feltus F.A."/>
            <person name="Gowik U."/>
            <person name="Grigoriev I.V."/>
            <person name="Lyons E."/>
            <person name="Maher C.A."/>
            <person name="Martis M."/>
            <person name="Narechania A."/>
            <person name="Otillar R.P."/>
            <person name="Penning B.W."/>
            <person name="Salamov A.A."/>
            <person name="Wang Y."/>
            <person name="Zhang L."/>
            <person name="Carpita N.C."/>
            <person name="Freeling M."/>
            <person name="Gingle A.R."/>
            <person name="Hash C.T."/>
            <person name="Keller B."/>
            <person name="Klein P."/>
            <person name="Kresovich S."/>
            <person name="McCann M.C."/>
            <person name="Ming R."/>
            <person name="Peterson D.G."/>
            <person name="Mehboob-ur-Rahman"/>
            <person name="Ware D."/>
            <person name="Westhoff P."/>
            <person name="Mayer K.F."/>
            <person name="Messing J."/>
            <person name="Rokhsar D.S."/>
        </authorList>
    </citation>
    <scope>NUCLEOTIDE SEQUENCE [LARGE SCALE GENOMIC DNA]</scope>
    <source>
        <strain evidence="6">cv. BTx623</strain>
    </source>
</reference>
<gene>
    <name evidence="5" type="ORF">SORBI_3005G212900</name>
</gene>
<dbReference type="KEGG" id="sbi:8082096"/>
<dbReference type="GO" id="GO:0009505">
    <property type="term" value="C:plant-type cell wall"/>
    <property type="evidence" value="ECO:0000318"/>
    <property type="project" value="GO_Central"/>
</dbReference>
<dbReference type="eggNOG" id="ENOG502S3G1">
    <property type="taxonomic scope" value="Eukaryota"/>
</dbReference>
<feature type="compositionally biased region" description="Basic residues" evidence="2">
    <location>
        <begin position="214"/>
        <end position="225"/>
    </location>
</feature>
<dbReference type="InterPro" id="IPR006501">
    <property type="entry name" value="Pectinesterase_inhib_dom"/>
</dbReference>
<dbReference type="PANTHER" id="PTHR31080">
    <property type="entry name" value="PECTINESTERASE INHIBITOR-LIKE"/>
    <property type="match status" value="1"/>
</dbReference>